<organism evidence="2 3">
    <name type="scientific">Anisodus acutangulus</name>
    <dbReference type="NCBI Taxonomy" id="402998"/>
    <lineage>
        <taxon>Eukaryota</taxon>
        <taxon>Viridiplantae</taxon>
        <taxon>Streptophyta</taxon>
        <taxon>Embryophyta</taxon>
        <taxon>Tracheophyta</taxon>
        <taxon>Spermatophyta</taxon>
        <taxon>Magnoliopsida</taxon>
        <taxon>eudicotyledons</taxon>
        <taxon>Gunneridae</taxon>
        <taxon>Pentapetalae</taxon>
        <taxon>asterids</taxon>
        <taxon>lamiids</taxon>
        <taxon>Solanales</taxon>
        <taxon>Solanaceae</taxon>
        <taxon>Solanoideae</taxon>
        <taxon>Hyoscyameae</taxon>
        <taxon>Anisodus</taxon>
    </lineage>
</organism>
<accession>A0A9Q1RD61</accession>
<proteinExistence type="predicted"/>
<dbReference type="AlphaFoldDB" id="A0A9Q1RD61"/>
<evidence type="ECO:0000313" key="2">
    <source>
        <dbReference type="EMBL" id="KAJ8550706.1"/>
    </source>
</evidence>
<evidence type="ECO:0000256" key="1">
    <source>
        <dbReference type="SAM" id="MobiDB-lite"/>
    </source>
</evidence>
<name>A0A9Q1RD61_9SOLA</name>
<evidence type="ECO:0000313" key="3">
    <source>
        <dbReference type="Proteomes" id="UP001152561"/>
    </source>
</evidence>
<protein>
    <submittedName>
        <fullName evidence="2">Uncharacterized protein</fullName>
    </submittedName>
</protein>
<dbReference type="EMBL" id="JAJAGQ010000010">
    <property type="protein sequence ID" value="KAJ8550706.1"/>
    <property type="molecule type" value="Genomic_DNA"/>
</dbReference>
<dbReference type="Proteomes" id="UP001152561">
    <property type="component" value="Unassembled WGS sequence"/>
</dbReference>
<feature type="region of interest" description="Disordered" evidence="1">
    <location>
        <begin position="57"/>
        <end position="84"/>
    </location>
</feature>
<gene>
    <name evidence="2" type="ORF">K7X08_000076</name>
</gene>
<sequence>MNEATTKNNNDADVDVAKDLPDPNKVIVDVYGDVTKDTDVDVAKDIFEHNKVIVEVPLEETNGDNEDNEEQEDNGVEYSDKKDG</sequence>
<keyword evidence="3" id="KW-1185">Reference proteome</keyword>
<feature type="compositionally biased region" description="Acidic residues" evidence="1">
    <location>
        <begin position="57"/>
        <end position="75"/>
    </location>
</feature>
<comment type="caution">
    <text evidence="2">The sequence shown here is derived from an EMBL/GenBank/DDBJ whole genome shotgun (WGS) entry which is preliminary data.</text>
</comment>
<reference evidence="3" key="1">
    <citation type="journal article" date="2023" name="Proc. Natl. Acad. Sci. U.S.A.">
        <title>Genomic and structural basis for evolution of tropane alkaloid biosynthesis.</title>
        <authorList>
            <person name="Wanga Y.-J."/>
            <person name="Taina T."/>
            <person name="Yua J.-Y."/>
            <person name="Lia J."/>
            <person name="Xua B."/>
            <person name="Chenc J."/>
            <person name="D'Auriad J.C."/>
            <person name="Huanga J.-P."/>
            <person name="Huanga S.-X."/>
        </authorList>
    </citation>
    <scope>NUCLEOTIDE SEQUENCE [LARGE SCALE GENOMIC DNA]</scope>
    <source>
        <strain evidence="3">cv. KIB-2019</strain>
    </source>
</reference>